<dbReference type="CDD" id="cd06225">
    <property type="entry name" value="HAMP"/>
    <property type="match status" value="1"/>
</dbReference>
<dbReference type="EC" id="2.7.13.3" evidence="3"/>
<dbReference type="PANTHER" id="PTHR42878">
    <property type="entry name" value="TWO-COMPONENT HISTIDINE KINASE"/>
    <property type="match status" value="1"/>
</dbReference>
<evidence type="ECO:0000256" key="2">
    <source>
        <dbReference type="ARBA" id="ARBA00004370"/>
    </source>
</evidence>
<dbReference type="InterPro" id="IPR003661">
    <property type="entry name" value="HisK_dim/P_dom"/>
</dbReference>
<dbReference type="SUPFAM" id="SSF158472">
    <property type="entry name" value="HAMP domain-like"/>
    <property type="match status" value="1"/>
</dbReference>
<dbReference type="InterPro" id="IPR003594">
    <property type="entry name" value="HATPase_dom"/>
</dbReference>
<evidence type="ECO:0000256" key="4">
    <source>
        <dbReference type="ARBA" id="ARBA00022553"/>
    </source>
</evidence>
<dbReference type="STRING" id="1423734.FC83_GL001723"/>
<comment type="caution">
    <text evidence="13">The sequence shown here is derived from an EMBL/GenBank/DDBJ whole genome shotgun (WGS) entry which is preliminary data.</text>
</comment>
<dbReference type="InterPro" id="IPR036097">
    <property type="entry name" value="HisK_dim/P_sf"/>
</dbReference>
<keyword evidence="9" id="KW-0902">Two-component regulatory system</keyword>
<dbReference type="GO" id="GO:0030295">
    <property type="term" value="F:protein kinase activator activity"/>
    <property type="evidence" value="ECO:0007669"/>
    <property type="project" value="TreeGrafter"/>
</dbReference>
<evidence type="ECO:0000256" key="5">
    <source>
        <dbReference type="ARBA" id="ARBA00022679"/>
    </source>
</evidence>
<evidence type="ECO:0000256" key="6">
    <source>
        <dbReference type="ARBA" id="ARBA00022741"/>
    </source>
</evidence>
<keyword evidence="5" id="KW-0808">Transferase</keyword>
<dbReference type="Pfam" id="PF00512">
    <property type="entry name" value="HisKA"/>
    <property type="match status" value="1"/>
</dbReference>
<evidence type="ECO:0000259" key="11">
    <source>
        <dbReference type="PROSITE" id="PS50109"/>
    </source>
</evidence>
<keyword evidence="10" id="KW-1133">Transmembrane helix</keyword>
<dbReference type="GO" id="GO:0000156">
    <property type="term" value="F:phosphorelay response regulator activity"/>
    <property type="evidence" value="ECO:0007669"/>
    <property type="project" value="TreeGrafter"/>
</dbReference>
<dbReference type="InterPro" id="IPR050351">
    <property type="entry name" value="BphY/WalK/GraS-like"/>
</dbReference>
<dbReference type="GO" id="GO:0000155">
    <property type="term" value="F:phosphorelay sensor kinase activity"/>
    <property type="evidence" value="ECO:0007669"/>
    <property type="project" value="InterPro"/>
</dbReference>
<dbReference type="InterPro" id="IPR036890">
    <property type="entry name" value="HATPase_C_sf"/>
</dbReference>
<gene>
    <name evidence="13" type="ORF">FC83_GL001723</name>
</gene>
<accession>X0PCQ5</accession>
<dbReference type="InterPro" id="IPR004358">
    <property type="entry name" value="Sig_transdc_His_kin-like_C"/>
</dbReference>
<comment type="subcellular location">
    <subcellularLocation>
        <location evidence="2">Membrane</location>
    </subcellularLocation>
</comment>
<evidence type="ECO:0000256" key="9">
    <source>
        <dbReference type="ARBA" id="ARBA00023012"/>
    </source>
</evidence>
<dbReference type="Gene3D" id="3.30.565.10">
    <property type="entry name" value="Histidine kinase-like ATPase, C-terminal domain"/>
    <property type="match status" value="1"/>
</dbReference>
<reference evidence="13 14" key="1">
    <citation type="journal article" date="2015" name="Genome Announc.">
        <title>Expanding the biotechnology potential of lactobacilli through comparative genomics of 213 strains and associated genera.</title>
        <authorList>
            <person name="Sun Z."/>
            <person name="Harris H.M."/>
            <person name="McCann A."/>
            <person name="Guo C."/>
            <person name="Argimon S."/>
            <person name="Zhang W."/>
            <person name="Yang X."/>
            <person name="Jeffery I.B."/>
            <person name="Cooney J.C."/>
            <person name="Kagawa T.F."/>
            <person name="Liu W."/>
            <person name="Song Y."/>
            <person name="Salvetti E."/>
            <person name="Wrobel A."/>
            <person name="Rasinkangas P."/>
            <person name="Parkhill J."/>
            <person name="Rea M.C."/>
            <person name="O'Sullivan O."/>
            <person name="Ritari J."/>
            <person name="Douillard F.P."/>
            <person name="Paul Ross R."/>
            <person name="Yang R."/>
            <person name="Briner A.E."/>
            <person name="Felis G.E."/>
            <person name="de Vos W.M."/>
            <person name="Barrangou R."/>
            <person name="Klaenhammer T.R."/>
            <person name="Caufield P.W."/>
            <person name="Cui Y."/>
            <person name="Zhang H."/>
            <person name="O'Toole P.W."/>
        </authorList>
    </citation>
    <scope>NUCLEOTIDE SEQUENCE [LARGE SCALE GENOMIC DNA]</scope>
    <source>
        <strain evidence="13 14">DSM 18527</strain>
    </source>
</reference>
<keyword evidence="14" id="KW-1185">Reference proteome</keyword>
<evidence type="ECO:0000256" key="8">
    <source>
        <dbReference type="ARBA" id="ARBA00022840"/>
    </source>
</evidence>
<dbReference type="OrthoDB" id="9813151at2"/>
<dbReference type="eggNOG" id="COG2205">
    <property type="taxonomic scope" value="Bacteria"/>
</dbReference>
<feature type="domain" description="HAMP" evidence="12">
    <location>
        <begin position="74"/>
        <end position="130"/>
    </location>
</feature>
<evidence type="ECO:0000256" key="1">
    <source>
        <dbReference type="ARBA" id="ARBA00000085"/>
    </source>
</evidence>
<feature type="transmembrane region" description="Helical" evidence="10">
    <location>
        <begin position="50"/>
        <end position="71"/>
    </location>
</feature>
<name>X0PCQ5_9LACO</name>
<dbReference type="PROSITE" id="PS50109">
    <property type="entry name" value="HIS_KIN"/>
    <property type="match status" value="1"/>
</dbReference>
<dbReference type="SMART" id="SM00388">
    <property type="entry name" value="HisKA"/>
    <property type="match status" value="1"/>
</dbReference>
<dbReference type="PANTHER" id="PTHR42878:SF7">
    <property type="entry name" value="SENSOR HISTIDINE KINASE GLRK"/>
    <property type="match status" value="1"/>
</dbReference>
<keyword evidence="10" id="KW-0472">Membrane</keyword>
<sequence length="351" mass="38809">MNNDSQVKRSLFGIGNYLVYFLSSALIVTVSTSLIYQAQPQDTDQLRRRAILTLIAILALALVMTLLNGLWRRYTIGRPVKAILHATEQLTKGDFDVRIEPFHGFESINELDAIISNFNIMAAELGSVEALQSDFIANISHELKTPLAVIQNYSTMLQDSKLDAETRQIYTKKIIASTQKFSVLITNMMKLNKLENQLIIPKRDNFLLNEQLAAVLVEFEGLWEGKGIDIDVDMPDLRITSDRALLALVWNNLIANAIKFSQQGDKITVSLTPSAANRVTVTIQDTGAGMSDTVQQHIFDKFYQGDKAHAAKGNGLGLALVSRVVKMLAGQIEVTSQLGVGSTFKVTLPVK</sequence>
<evidence type="ECO:0000256" key="7">
    <source>
        <dbReference type="ARBA" id="ARBA00022777"/>
    </source>
</evidence>
<dbReference type="PRINTS" id="PR00344">
    <property type="entry name" value="BCTRLSENSOR"/>
</dbReference>
<dbReference type="Proteomes" id="UP000051236">
    <property type="component" value="Unassembled WGS sequence"/>
</dbReference>
<dbReference type="SUPFAM" id="SSF47384">
    <property type="entry name" value="Homodimeric domain of signal transducing histidine kinase"/>
    <property type="match status" value="1"/>
</dbReference>
<protein>
    <recommendedName>
        <fullName evidence="3">histidine kinase</fullName>
        <ecNumber evidence="3">2.7.13.3</ecNumber>
    </recommendedName>
</protein>
<comment type="catalytic activity">
    <reaction evidence="1">
        <text>ATP + protein L-histidine = ADP + protein N-phospho-L-histidine.</text>
        <dbReference type="EC" id="2.7.13.3"/>
    </reaction>
</comment>
<feature type="transmembrane region" description="Helical" evidence="10">
    <location>
        <begin position="17"/>
        <end position="38"/>
    </location>
</feature>
<evidence type="ECO:0000313" key="14">
    <source>
        <dbReference type="Proteomes" id="UP000051236"/>
    </source>
</evidence>
<evidence type="ECO:0000313" key="13">
    <source>
        <dbReference type="EMBL" id="KRM30587.1"/>
    </source>
</evidence>
<feature type="domain" description="Histidine kinase" evidence="11">
    <location>
        <begin position="138"/>
        <end position="351"/>
    </location>
</feature>
<dbReference type="GO" id="GO:0016020">
    <property type="term" value="C:membrane"/>
    <property type="evidence" value="ECO:0007669"/>
    <property type="project" value="UniProtKB-SubCell"/>
</dbReference>
<evidence type="ECO:0000256" key="3">
    <source>
        <dbReference type="ARBA" id="ARBA00012438"/>
    </source>
</evidence>
<dbReference type="GO" id="GO:0005524">
    <property type="term" value="F:ATP binding"/>
    <property type="evidence" value="ECO:0007669"/>
    <property type="project" value="UniProtKB-KW"/>
</dbReference>
<organism evidence="13 14">
    <name type="scientific">Agrilactobacillus composti DSM 18527 = JCM 14202</name>
    <dbReference type="NCBI Taxonomy" id="1423734"/>
    <lineage>
        <taxon>Bacteria</taxon>
        <taxon>Bacillati</taxon>
        <taxon>Bacillota</taxon>
        <taxon>Bacilli</taxon>
        <taxon>Lactobacillales</taxon>
        <taxon>Lactobacillaceae</taxon>
        <taxon>Agrilactobacillus</taxon>
    </lineage>
</organism>
<dbReference type="PATRIC" id="fig|1423734.3.peg.1742"/>
<dbReference type="Gene3D" id="6.10.340.10">
    <property type="match status" value="1"/>
</dbReference>
<dbReference type="InterPro" id="IPR005467">
    <property type="entry name" value="His_kinase_dom"/>
</dbReference>
<dbReference type="Pfam" id="PF00672">
    <property type="entry name" value="HAMP"/>
    <property type="match status" value="1"/>
</dbReference>
<dbReference type="SUPFAM" id="SSF55874">
    <property type="entry name" value="ATPase domain of HSP90 chaperone/DNA topoisomerase II/histidine kinase"/>
    <property type="match status" value="1"/>
</dbReference>
<keyword evidence="8" id="KW-0067">ATP-binding</keyword>
<dbReference type="InterPro" id="IPR003660">
    <property type="entry name" value="HAMP_dom"/>
</dbReference>
<dbReference type="RefSeq" id="WP_035450650.1">
    <property type="nucleotide sequence ID" value="NZ_AZGA01000088.1"/>
</dbReference>
<evidence type="ECO:0000259" key="12">
    <source>
        <dbReference type="PROSITE" id="PS50885"/>
    </source>
</evidence>
<dbReference type="PROSITE" id="PS50885">
    <property type="entry name" value="HAMP"/>
    <property type="match status" value="1"/>
</dbReference>
<evidence type="ECO:0000256" key="10">
    <source>
        <dbReference type="SAM" id="Phobius"/>
    </source>
</evidence>
<dbReference type="EMBL" id="AZGA01000088">
    <property type="protein sequence ID" value="KRM30587.1"/>
    <property type="molecule type" value="Genomic_DNA"/>
</dbReference>
<proteinExistence type="predicted"/>
<dbReference type="GO" id="GO:0007234">
    <property type="term" value="P:osmosensory signaling via phosphorelay pathway"/>
    <property type="evidence" value="ECO:0007669"/>
    <property type="project" value="TreeGrafter"/>
</dbReference>
<keyword evidence="7 13" id="KW-0418">Kinase</keyword>
<dbReference type="Gene3D" id="1.10.287.130">
    <property type="match status" value="1"/>
</dbReference>
<dbReference type="FunFam" id="3.30.565.10:FF:000006">
    <property type="entry name" value="Sensor histidine kinase WalK"/>
    <property type="match status" value="1"/>
</dbReference>
<keyword evidence="10" id="KW-0812">Transmembrane</keyword>
<dbReference type="AlphaFoldDB" id="X0PCQ5"/>
<dbReference type="Pfam" id="PF02518">
    <property type="entry name" value="HATPase_c"/>
    <property type="match status" value="1"/>
</dbReference>
<dbReference type="SMART" id="SM00387">
    <property type="entry name" value="HATPase_c"/>
    <property type="match status" value="1"/>
</dbReference>
<keyword evidence="6" id="KW-0547">Nucleotide-binding</keyword>
<dbReference type="SMART" id="SM00304">
    <property type="entry name" value="HAMP"/>
    <property type="match status" value="1"/>
</dbReference>
<dbReference type="CDD" id="cd00082">
    <property type="entry name" value="HisKA"/>
    <property type="match status" value="1"/>
</dbReference>
<dbReference type="CDD" id="cd00075">
    <property type="entry name" value="HATPase"/>
    <property type="match status" value="1"/>
</dbReference>
<keyword evidence="4" id="KW-0597">Phosphoprotein</keyword>